<dbReference type="GO" id="GO:0008270">
    <property type="term" value="F:zinc ion binding"/>
    <property type="evidence" value="ECO:0007669"/>
    <property type="project" value="UniProtKB-KW"/>
</dbReference>
<dbReference type="InterPro" id="IPR001841">
    <property type="entry name" value="Znf_RING"/>
</dbReference>
<dbReference type="Proteomes" id="UP000327013">
    <property type="component" value="Chromosome 3"/>
</dbReference>
<evidence type="ECO:0000256" key="2">
    <source>
        <dbReference type="ARBA" id="ARBA00022771"/>
    </source>
</evidence>
<dbReference type="Pfam" id="PF13639">
    <property type="entry name" value="zf-RING_2"/>
    <property type="match status" value="1"/>
</dbReference>
<dbReference type="PROSITE" id="PS50089">
    <property type="entry name" value="ZF_RING_2"/>
    <property type="match status" value="1"/>
</dbReference>
<name>A0A5N6QZW3_9ROSI</name>
<keyword evidence="1" id="KW-0479">Metal-binding</keyword>
<gene>
    <name evidence="6" type="ORF">FH972_008798</name>
</gene>
<dbReference type="SMART" id="SM00744">
    <property type="entry name" value="RINGv"/>
    <property type="match status" value="1"/>
</dbReference>
<keyword evidence="2 4" id="KW-0863">Zinc-finger</keyword>
<dbReference type="AlphaFoldDB" id="A0A5N6QZW3"/>
<dbReference type="EMBL" id="CM017323">
    <property type="protein sequence ID" value="KAE8023046.1"/>
    <property type="molecule type" value="Genomic_DNA"/>
</dbReference>
<protein>
    <recommendedName>
        <fullName evidence="5">RING-type domain-containing protein</fullName>
    </recommendedName>
</protein>
<evidence type="ECO:0000256" key="3">
    <source>
        <dbReference type="ARBA" id="ARBA00022833"/>
    </source>
</evidence>
<evidence type="ECO:0000259" key="5">
    <source>
        <dbReference type="PROSITE" id="PS50089"/>
    </source>
</evidence>
<feature type="domain" description="RING-type" evidence="5">
    <location>
        <begin position="93"/>
        <end position="135"/>
    </location>
</feature>
<keyword evidence="3" id="KW-0862">Zinc</keyword>
<proteinExistence type="predicted"/>
<dbReference type="InterPro" id="IPR044249">
    <property type="entry name" value="XERICO-like"/>
</dbReference>
<organism evidence="6 7">
    <name type="scientific">Carpinus fangiana</name>
    <dbReference type="NCBI Taxonomy" id="176857"/>
    <lineage>
        <taxon>Eukaryota</taxon>
        <taxon>Viridiplantae</taxon>
        <taxon>Streptophyta</taxon>
        <taxon>Embryophyta</taxon>
        <taxon>Tracheophyta</taxon>
        <taxon>Spermatophyta</taxon>
        <taxon>Magnoliopsida</taxon>
        <taxon>eudicotyledons</taxon>
        <taxon>Gunneridae</taxon>
        <taxon>Pentapetalae</taxon>
        <taxon>rosids</taxon>
        <taxon>fabids</taxon>
        <taxon>Fagales</taxon>
        <taxon>Betulaceae</taxon>
        <taxon>Carpinus</taxon>
    </lineage>
</organism>
<dbReference type="InterPro" id="IPR013083">
    <property type="entry name" value="Znf_RING/FYVE/PHD"/>
</dbReference>
<dbReference type="InterPro" id="IPR011016">
    <property type="entry name" value="Znf_RING-CH"/>
</dbReference>
<dbReference type="PANTHER" id="PTHR47258:SF1">
    <property type="entry name" value="E3 UBIQUITIN-PROTEIN LIGASE XERICO-RELATED"/>
    <property type="match status" value="1"/>
</dbReference>
<evidence type="ECO:0000256" key="1">
    <source>
        <dbReference type="ARBA" id="ARBA00022723"/>
    </source>
</evidence>
<evidence type="ECO:0000256" key="4">
    <source>
        <dbReference type="PROSITE-ProRule" id="PRU00175"/>
    </source>
</evidence>
<evidence type="ECO:0000313" key="6">
    <source>
        <dbReference type="EMBL" id="KAE8023046.1"/>
    </source>
</evidence>
<accession>A0A5N6QZW3</accession>
<dbReference type="PANTHER" id="PTHR47258">
    <property type="match status" value="1"/>
</dbReference>
<dbReference type="Gene3D" id="3.30.40.10">
    <property type="entry name" value="Zinc/RING finger domain, C3HC4 (zinc finger)"/>
    <property type="match status" value="1"/>
</dbReference>
<evidence type="ECO:0000313" key="7">
    <source>
        <dbReference type="Proteomes" id="UP000327013"/>
    </source>
</evidence>
<dbReference type="SUPFAM" id="SSF57850">
    <property type="entry name" value="RING/U-box"/>
    <property type="match status" value="1"/>
</dbReference>
<dbReference type="SMART" id="SM00184">
    <property type="entry name" value="RING"/>
    <property type="match status" value="1"/>
</dbReference>
<dbReference type="OrthoDB" id="9984778at2759"/>
<sequence length="171" mass="20126">MNTLRISSSLSLFFTLTSTIMFSLQKQVFKLIRPSIIWNYVILIATHFKQVLNLLLHRSFPLESEHDMLDGSNQELGIRRYSCNSGCREETECAVCLCKIEEGEELRELRCDHLFHRVCLDRWVGYKRATCPLCRSSLLPWRRTADEHGVEVLFFKYCSSNSGDRQTWWLR</sequence>
<reference evidence="6 7" key="1">
    <citation type="submission" date="2019-06" db="EMBL/GenBank/DDBJ databases">
        <title>A chromosomal-level reference genome of Carpinus fangiana (Coryloideae, Betulaceae).</title>
        <authorList>
            <person name="Yang X."/>
            <person name="Wang Z."/>
            <person name="Zhang L."/>
            <person name="Hao G."/>
            <person name="Liu J."/>
            <person name="Yang Y."/>
        </authorList>
    </citation>
    <scope>NUCLEOTIDE SEQUENCE [LARGE SCALE GENOMIC DNA]</scope>
    <source>
        <strain evidence="6">Cfa_2016G</strain>
        <tissue evidence="6">Leaf</tissue>
    </source>
</reference>
<keyword evidence="7" id="KW-1185">Reference proteome</keyword>